<keyword evidence="4" id="KW-1185">Reference proteome</keyword>
<dbReference type="InterPro" id="IPR013486">
    <property type="entry name" value="SpoIID/LytB"/>
</dbReference>
<dbReference type="EMBL" id="LYPB01000089">
    <property type="protein sequence ID" value="OAS14559.1"/>
    <property type="molecule type" value="Genomic_DNA"/>
</dbReference>
<dbReference type="PANTHER" id="PTHR30032:SF4">
    <property type="entry name" value="AMIDASE ENHANCER"/>
    <property type="match status" value="1"/>
</dbReference>
<evidence type="ECO:0000313" key="4">
    <source>
        <dbReference type="Proteomes" id="UP000078454"/>
    </source>
</evidence>
<keyword evidence="1" id="KW-0472">Membrane</keyword>
<dbReference type="InterPro" id="IPR051922">
    <property type="entry name" value="Bact_Sporulation_Assoc"/>
</dbReference>
<sequence length="349" mass="39086">MFKKKRVLRKEVILWMAVCLSSMLCVTIIVPGLLVKKIPTNQVYPVPIEDASTLQQTSTEQGLMIPVYLTKQATIQTVPLEQYVRGVLAAEMPVDFELEALKAQAMAARTYVVRRVIEKDYSNMPVNDALVTDTTAHQAYLTDEELRAKWDKTKYETNMAKIDRAVNETKDKILTYGHVPINATFFSTSNGYTENSEEYWPFKSPYLRSVPSPWDIKLSSRYQDSITISYKTMLQKLGVPSIATTDTSAKGMKVLSWSTGHRIKSMTIGGKVFTGREVREKLGLASSQFAWKWAGSQITITTYGYGHGVGLSQWGANGMAKEGKTAEEIVTYYYTGISIENAASFLNKS</sequence>
<keyword evidence="1" id="KW-1133">Transmembrane helix</keyword>
<feature type="domain" description="Sporulation stage II protein D amidase enhancer LytB N-terminal" evidence="2">
    <location>
        <begin position="71"/>
        <end position="176"/>
    </location>
</feature>
<dbReference type="AlphaFoldDB" id="A0A197ZZC5"/>
<proteinExistence type="predicted"/>
<evidence type="ECO:0000256" key="1">
    <source>
        <dbReference type="SAM" id="Phobius"/>
    </source>
</evidence>
<keyword evidence="1" id="KW-0812">Transmembrane</keyword>
<evidence type="ECO:0000259" key="2">
    <source>
        <dbReference type="Pfam" id="PF08486"/>
    </source>
</evidence>
<dbReference type="GO" id="GO:0030435">
    <property type="term" value="P:sporulation resulting in formation of a cellular spore"/>
    <property type="evidence" value="ECO:0007669"/>
    <property type="project" value="InterPro"/>
</dbReference>
<comment type="caution">
    <text evidence="3">The sequence shown here is derived from an EMBL/GenBank/DDBJ whole genome shotgun (WGS) entry which is preliminary data.</text>
</comment>
<dbReference type="Pfam" id="PF08486">
    <property type="entry name" value="SpoIID"/>
    <property type="match status" value="1"/>
</dbReference>
<feature type="transmembrane region" description="Helical" evidence="1">
    <location>
        <begin position="12"/>
        <end position="34"/>
    </location>
</feature>
<dbReference type="InterPro" id="IPR013693">
    <property type="entry name" value="SpoIID/LytB_N"/>
</dbReference>
<organism evidence="3 4">
    <name type="scientific">Paenibacillus oryzisoli</name>
    <dbReference type="NCBI Taxonomy" id="1850517"/>
    <lineage>
        <taxon>Bacteria</taxon>
        <taxon>Bacillati</taxon>
        <taxon>Bacillota</taxon>
        <taxon>Bacilli</taxon>
        <taxon>Bacillales</taxon>
        <taxon>Paenibacillaceae</taxon>
        <taxon>Paenibacillus</taxon>
    </lineage>
</organism>
<protein>
    <submittedName>
        <fullName evidence="3">Stage II sporulation protein D</fullName>
    </submittedName>
</protein>
<accession>A0A197ZZC5</accession>
<dbReference type="NCBIfam" id="TIGR02870">
    <property type="entry name" value="spore_II_D"/>
    <property type="match status" value="1"/>
</dbReference>
<dbReference type="PANTHER" id="PTHR30032">
    <property type="entry name" value="N-ACETYLMURAMOYL-L-ALANINE AMIDASE-RELATED"/>
    <property type="match status" value="1"/>
</dbReference>
<dbReference type="NCBIfam" id="TIGR02669">
    <property type="entry name" value="SpoIID_LytB"/>
    <property type="match status" value="1"/>
</dbReference>
<dbReference type="OrthoDB" id="9794671at2"/>
<dbReference type="Proteomes" id="UP000078454">
    <property type="component" value="Unassembled WGS sequence"/>
</dbReference>
<dbReference type="STRING" id="1850517.A8708_34240"/>
<evidence type="ECO:0000313" key="3">
    <source>
        <dbReference type="EMBL" id="OAS14559.1"/>
    </source>
</evidence>
<reference evidence="3 4" key="1">
    <citation type="submission" date="2016-05" db="EMBL/GenBank/DDBJ databases">
        <title>Paenibacillus sp. 1ZS3-15 nov., isolated from the rhizosphere soil.</title>
        <authorList>
            <person name="Zhang X.X."/>
            <person name="Zhang J."/>
        </authorList>
    </citation>
    <scope>NUCLEOTIDE SEQUENCE [LARGE SCALE GENOMIC DNA]</scope>
    <source>
        <strain evidence="3 4">1ZS3-15</strain>
    </source>
</reference>
<dbReference type="InterPro" id="IPR014225">
    <property type="entry name" value="Spore_II_D_firmicutes"/>
</dbReference>
<dbReference type="RefSeq" id="WP_068669570.1">
    <property type="nucleotide sequence ID" value="NZ_LYPB01000089.1"/>
</dbReference>
<dbReference type="GO" id="GO:0030288">
    <property type="term" value="C:outer membrane-bounded periplasmic space"/>
    <property type="evidence" value="ECO:0007669"/>
    <property type="project" value="TreeGrafter"/>
</dbReference>
<gene>
    <name evidence="3" type="ORF">A8708_34240</name>
</gene>
<name>A0A197ZZC5_9BACL</name>